<feature type="transmembrane region" description="Helical" evidence="1">
    <location>
        <begin position="236"/>
        <end position="263"/>
    </location>
</feature>
<keyword evidence="1" id="KW-0812">Transmembrane</keyword>
<dbReference type="AlphaFoldDB" id="A0AA40CTT6"/>
<evidence type="ECO:0000313" key="3">
    <source>
        <dbReference type="Proteomes" id="UP001174936"/>
    </source>
</evidence>
<protein>
    <submittedName>
        <fullName evidence="2">Uncharacterized protein</fullName>
    </submittedName>
</protein>
<dbReference type="EMBL" id="JAULSV010000002">
    <property type="protein sequence ID" value="KAK0651291.1"/>
    <property type="molecule type" value="Genomic_DNA"/>
</dbReference>
<keyword evidence="1" id="KW-1133">Transmembrane helix</keyword>
<name>A0AA40CTT6_9PEZI</name>
<proteinExistence type="predicted"/>
<dbReference type="Proteomes" id="UP001174936">
    <property type="component" value="Unassembled WGS sequence"/>
</dbReference>
<evidence type="ECO:0000313" key="2">
    <source>
        <dbReference type="EMBL" id="KAK0651291.1"/>
    </source>
</evidence>
<reference evidence="2" key="1">
    <citation type="submission" date="2023-06" db="EMBL/GenBank/DDBJ databases">
        <title>Genome-scale phylogeny and comparative genomics of the fungal order Sordariales.</title>
        <authorList>
            <consortium name="Lawrence Berkeley National Laboratory"/>
            <person name="Hensen N."/>
            <person name="Bonometti L."/>
            <person name="Westerberg I."/>
            <person name="Brannstrom I.O."/>
            <person name="Guillou S."/>
            <person name="Cros-Aarteil S."/>
            <person name="Calhoun S."/>
            <person name="Haridas S."/>
            <person name="Kuo A."/>
            <person name="Mondo S."/>
            <person name="Pangilinan J."/>
            <person name="Riley R."/>
            <person name="Labutti K."/>
            <person name="Andreopoulos B."/>
            <person name="Lipzen A."/>
            <person name="Chen C."/>
            <person name="Yanf M."/>
            <person name="Daum C."/>
            <person name="Ng V."/>
            <person name="Clum A."/>
            <person name="Steindorff A."/>
            <person name="Ohm R."/>
            <person name="Martin F."/>
            <person name="Silar P."/>
            <person name="Natvig D."/>
            <person name="Lalanne C."/>
            <person name="Gautier V."/>
            <person name="Ament-Velasquez S.L."/>
            <person name="Kruys A."/>
            <person name="Hutchinson M.I."/>
            <person name="Powell A.J."/>
            <person name="Barry K."/>
            <person name="Miller A.N."/>
            <person name="Grigoriev I.V."/>
            <person name="Debuchy R."/>
            <person name="Gladieux P."/>
            <person name="Thoren M.H."/>
            <person name="Johannesson H."/>
        </authorList>
    </citation>
    <scope>NUCLEOTIDE SEQUENCE</scope>
    <source>
        <strain evidence="2">SMH2532-1</strain>
    </source>
</reference>
<feature type="transmembrane region" description="Helical" evidence="1">
    <location>
        <begin position="166"/>
        <end position="186"/>
    </location>
</feature>
<comment type="caution">
    <text evidence="2">The sequence shown here is derived from an EMBL/GenBank/DDBJ whole genome shotgun (WGS) entry which is preliminary data.</text>
</comment>
<accession>A0AA40CTT6</accession>
<keyword evidence="1" id="KW-0472">Membrane</keyword>
<keyword evidence="3" id="KW-1185">Reference proteome</keyword>
<sequence>MAEVPGIGLDTRVTADARSNTTKRGFGEDSDIIPETVMPKHADQVSEIIEHLKAGFLKLDVDIKALSNQVQAINSGNEGLPRIIHAFYEVFRNDPFQHSGLLNLRMMIKNELDERQQDNNDNLTAFFKNIGAISSLGSGFTFALIVSTLQDPAEVSSAHRFDLSTVRIFIAISWFLFTVALVLSVFLPGFVAKENRDENNETRRNLVLFILYSLEIGAFIFLALTVAAYIDVVGFLIIGMVVGLPMLVAMLRVCFGMVAWAFFPSPG</sequence>
<organism evidence="2 3">
    <name type="scientific">Cercophora newfieldiana</name>
    <dbReference type="NCBI Taxonomy" id="92897"/>
    <lineage>
        <taxon>Eukaryota</taxon>
        <taxon>Fungi</taxon>
        <taxon>Dikarya</taxon>
        <taxon>Ascomycota</taxon>
        <taxon>Pezizomycotina</taxon>
        <taxon>Sordariomycetes</taxon>
        <taxon>Sordariomycetidae</taxon>
        <taxon>Sordariales</taxon>
        <taxon>Lasiosphaeriaceae</taxon>
        <taxon>Cercophora</taxon>
    </lineage>
</organism>
<gene>
    <name evidence="2" type="ORF">B0T16DRAFT_403547</name>
</gene>
<feature type="transmembrane region" description="Helical" evidence="1">
    <location>
        <begin position="206"/>
        <end position="230"/>
    </location>
</feature>
<evidence type="ECO:0000256" key="1">
    <source>
        <dbReference type="SAM" id="Phobius"/>
    </source>
</evidence>